<keyword evidence="2" id="KW-1185">Reference proteome</keyword>
<dbReference type="EMBL" id="BGZK01000703">
    <property type="protein sequence ID" value="GBP56899.1"/>
    <property type="molecule type" value="Genomic_DNA"/>
</dbReference>
<dbReference type="Proteomes" id="UP000299102">
    <property type="component" value="Unassembled WGS sequence"/>
</dbReference>
<sequence>MQSKVFPEKKNKNTCKFAQLAELLPTRPTNENQTVFKSCGIKQERAPAPAAPPAQTARSPLTLHNNTLSAFVKRLHVHATSVTY</sequence>
<dbReference type="AlphaFoldDB" id="A0A4C1X3F6"/>
<evidence type="ECO:0000313" key="2">
    <source>
        <dbReference type="Proteomes" id="UP000299102"/>
    </source>
</evidence>
<gene>
    <name evidence="1" type="ORF">EVAR_41648_1</name>
</gene>
<reference evidence="1 2" key="1">
    <citation type="journal article" date="2019" name="Commun. Biol.">
        <title>The bagworm genome reveals a unique fibroin gene that provides high tensile strength.</title>
        <authorList>
            <person name="Kono N."/>
            <person name="Nakamura H."/>
            <person name="Ohtoshi R."/>
            <person name="Tomita M."/>
            <person name="Numata K."/>
            <person name="Arakawa K."/>
        </authorList>
    </citation>
    <scope>NUCLEOTIDE SEQUENCE [LARGE SCALE GENOMIC DNA]</scope>
</reference>
<comment type="caution">
    <text evidence="1">The sequence shown here is derived from an EMBL/GenBank/DDBJ whole genome shotgun (WGS) entry which is preliminary data.</text>
</comment>
<name>A0A4C1X3F6_EUMVA</name>
<accession>A0A4C1X3F6</accession>
<protein>
    <submittedName>
        <fullName evidence="1">Uncharacterized protein</fullName>
    </submittedName>
</protein>
<evidence type="ECO:0000313" key="1">
    <source>
        <dbReference type="EMBL" id="GBP56899.1"/>
    </source>
</evidence>
<proteinExistence type="predicted"/>
<organism evidence="1 2">
    <name type="scientific">Eumeta variegata</name>
    <name type="common">Bagworm moth</name>
    <name type="synonym">Eumeta japonica</name>
    <dbReference type="NCBI Taxonomy" id="151549"/>
    <lineage>
        <taxon>Eukaryota</taxon>
        <taxon>Metazoa</taxon>
        <taxon>Ecdysozoa</taxon>
        <taxon>Arthropoda</taxon>
        <taxon>Hexapoda</taxon>
        <taxon>Insecta</taxon>
        <taxon>Pterygota</taxon>
        <taxon>Neoptera</taxon>
        <taxon>Endopterygota</taxon>
        <taxon>Lepidoptera</taxon>
        <taxon>Glossata</taxon>
        <taxon>Ditrysia</taxon>
        <taxon>Tineoidea</taxon>
        <taxon>Psychidae</taxon>
        <taxon>Oiketicinae</taxon>
        <taxon>Eumeta</taxon>
    </lineage>
</organism>